<accession>A0A166QKU0</accession>
<dbReference type="SUPFAM" id="SSF53732">
    <property type="entry name" value="Aconitase iron-sulfur domain"/>
    <property type="match status" value="1"/>
</dbReference>
<dbReference type="Gene3D" id="3.30.499.10">
    <property type="entry name" value="Aconitase, domain 3"/>
    <property type="match status" value="1"/>
</dbReference>
<dbReference type="Proteomes" id="UP000076532">
    <property type="component" value="Unassembled WGS sequence"/>
</dbReference>
<evidence type="ECO:0000256" key="2">
    <source>
        <dbReference type="ARBA" id="ARBA00023004"/>
    </source>
</evidence>
<dbReference type="GO" id="GO:0051539">
    <property type="term" value="F:4 iron, 4 sulfur cluster binding"/>
    <property type="evidence" value="ECO:0007669"/>
    <property type="project" value="TreeGrafter"/>
</dbReference>
<dbReference type="InterPro" id="IPR001030">
    <property type="entry name" value="Acoase/IPM_deHydtase_lsu_aba"/>
</dbReference>
<keyword evidence="6" id="KW-1185">Reference proteome</keyword>
<dbReference type="EMBL" id="KV417509">
    <property type="protein sequence ID" value="KZP27269.1"/>
    <property type="molecule type" value="Genomic_DNA"/>
</dbReference>
<keyword evidence="2" id="KW-0408">Iron</keyword>
<dbReference type="InterPro" id="IPR015931">
    <property type="entry name" value="Acnase/IPM_dHydase_lsu_aba_1/3"/>
</dbReference>
<evidence type="ECO:0000256" key="1">
    <source>
        <dbReference type="ARBA" id="ARBA00022723"/>
    </source>
</evidence>
<feature type="domain" description="Aconitase/3-isopropylmalate dehydratase large subunit alpha/beta/alpha" evidence="4">
    <location>
        <begin position="82"/>
        <end position="146"/>
    </location>
</feature>
<dbReference type="GO" id="GO:0005829">
    <property type="term" value="C:cytosol"/>
    <property type="evidence" value="ECO:0007669"/>
    <property type="project" value="TreeGrafter"/>
</dbReference>
<dbReference type="PANTHER" id="PTHR43160">
    <property type="entry name" value="ACONITATE HYDRATASE B"/>
    <property type="match status" value="1"/>
</dbReference>
<keyword evidence="3" id="KW-0411">Iron-sulfur</keyword>
<gene>
    <name evidence="5" type="ORF">FIBSPDRAFT_948558</name>
</gene>
<reference evidence="5 6" key="1">
    <citation type="journal article" date="2016" name="Mol. Biol. Evol.">
        <title>Comparative Genomics of Early-Diverging Mushroom-Forming Fungi Provides Insights into the Origins of Lignocellulose Decay Capabilities.</title>
        <authorList>
            <person name="Nagy L.G."/>
            <person name="Riley R."/>
            <person name="Tritt A."/>
            <person name="Adam C."/>
            <person name="Daum C."/>
            <person name="Floudas D."/>
            <person name="Sun H."/>
            <person name="Yadav J.S."/>
            <person name="Pangilinan J."/>
            <person name="Larsson K.H."/>
            <person name="Matsuura K."/>
            <person name="Barry K."/>
            <person name="Labutti K."/>
            <person name="Kuo R."/>
            <person name="Ohm R.A."/>
            <person name="Bhattacharya S.S."/>
            <person name="Shirouzu T."/>
            <person name="Yoshinaga Y."/>
            <person name="Martin F.M."/>
            <person name="Grigoriev I.V."/>
            <person name="Hibbett D.S."/>
        </authorList>
    </citation>
    <scope>NUCLEOTIDE SEQUENCE [LARGE SCALE GENOMIC DNA]</scope>
    <source>
        <strain evidence="5 6">CBS 109695</strain>
    </source>
</reference>
<organism evidence="5 6">
    <name type="scientific">Athelia psychrophila</name>
    <dbReference type="NCBI Taxonomy" id="1759441"/>
    <lineage>
        <taxon>Eukaryota</taxon>
        <taxon>Fungi</taxon>
        <taxon>Dikarya</taxon>
        <taxon>Basidiomycota</taxon>
        <taxon>Agaricomycotina</taxon>
        <taxon>Agaricomycetes</taxon>
        <taxon>Agaricomycetidae</taxon>
        <taxon>Atheliales</taxon>
        <taxon>Atheliaceae</taxon>
        <taxon>Athelia</taxon>
    </lineage>
</organism>
<dbReference type="GO" id="GO:0005739">
    <property type="term" value="C:mitochondrion"/>
    <property type="evidence" value="ECO:0007669"/>
    <property type="project" value="TreeGrafter"/>
</dbReference>
<dbReference type="PANTHER" id="PTHR43160:SF3">
    <property type="entry name" value="ACONITATE HYDRATASE, MITOCHONDRIAL"/>
    <property type="match status" value="1"/>
</dbReference>
<dbReference type="Pfam" id="PF00330">
    <property type="entry name" value="Aconitase"/>
    <property type="match status" value="1"/>
</dbReference>
<evidence type="ECO:0000313" key="5">
    <source>
        <dbReference type="EMBL" id="KZP27269.1"/>
    </source>
</evidence>
<dbReference type="STRING" id="436010.A0A166QKU0"/>
<keyword evidence="1" id="KW-0479">Metal-binding</keyword>
<dbReference type="GO" id="GO:0003994">
    <property type="term" value="F:aconitate hydratase activity"/>
    <property type="evidence" value="ECO:0007669"/>
    <property type="project" value="TreeGrafter"/>
</dbReference>
<proteinExistence type="predicted"/>
<dbReference type="GO" id="GO:0006099">
    <property type="term" value="P:tricarboxylic acid cycle"/>
    <property type="evidence" value="ECO:0007669"/>
    <property type="project" value="TreeGrafter"/>
</dbReference>
<name>A0A166QKU0_9AGAM</name>
<dbReference type="InterPro" id="IPR036008">
    <property type="entry name" value="Aconitase_4Fe-4S_dom"/>
</dbReference>
<protein>
    <recommendedName>
        <fullName evidence="4">Aconitase/3-isopropylmalate dehydratase large subunit alpha/beta/alpha domain-containing protein</fullName>
    </recommendedName>
</protein>
<evidence type="ECO:0000313" key="6">
    <source>
        <dbReference type="Proteomes" id="UP000076532"/>
    </source>
</evidence>
<evidence type="ECO:0000259" key="4">
    <source>
        <dbReference type="Pfam" id="PF00330"/>
    </source>
</evidence>
<dbReference type="InterPro" id="IPR050926">
    <property type="entry name" value="Aconitase/IPM_isomerase"/>
</dbReference>
<dbReference type="GO" id="GO:0046872">
    <property type="term" value="F:metal ion binding"/>
    <property type="evidence" value="ECO:0007669"/>
    <property type="project" value="UniProtKB-KW"/>
</dbReference>
<evidence type="ECO:0000256" key="3">
    <source>
        <dbReference type="ARBA" id="ARBA00023014"/>
    </source>
</evidence>
<sequence>MDEWPAIIPDMVWYQWDDMTDVMEKPLEAAGPSCLELRTTVVTSGSSELASCCIRDHEWISTDEPLLTHSVCERAGPNSSPRTGVVVECMGSGVESLSCMGMVTICNMGGIGATTSMFPFNRYMPYYLNATKQQVSHKLQADENTEYISSGPWLAAQNCLISAINSENGKVRKIKNQVTGEFGPVPQVGVYCRDDIIKSVVMRDHNYGERPALEPGYLVGFVIIVCPSVCIHDTNRTMRRSTAMSD</sequence>
<dbReference type="AlphaFoldDB" id="A0A166QKU0"/>